<dbReference type="PANTHER" id="PTHR43072:SF23">
    <property type="entry name" value="UPF0039 PROTEIN C11D3.02C"/>
    <property type="match status" value="1"/>
</dbReference>
<keyword evidence="7" id="KW-1185">Reference proteome</keyword>
<dbReference type="Pfam" id="PF00583">
    <property type="entry name" value="Acetyltransf_1"/>
    <property type="match status" value="1"/>
</dbReference>
<keyword evidence="2" id="KW-0012">Acyltransferase</keyword>
<organism evidence="6 7">
    <name type="scientific">Polymorphum gilvum (strain LMG 25793 / CGMCC 1.9160 / SL003B-26A1)</name>
    <dbReference type="NCBI Taxonomy" id="991905"/>
    <lineage>
        <taxon>Bacteria</taxon>
        <taxon>Pseudomonadati</taxon>
        <taxon>Pseudomonadota</taxon>
        <taxon>Alphaproteobacteria</taxon>
        <taxon>Rhodobacterales</taxon>
        <taxon>Paracoccaceae</taxon>
        <taxon>Polymorphum</taxon>
    </lineage>
</organism>
<dbReference type="AlphaFoldDB" id="F2J3L1"/>
<evidence type="ECO:0000259" key="5">
    <source>
        <dbReference type="PROSITE" id="PS51186"/>
    </source>
</evidence>
<dbReference type="InterPro" id="IPR000182">
    <property type="entry name" value="GNAT_dom"/>
</dbReference>
<dbReference type="OrthoDB" id="5459937at2"/>
<dbReference type="HOGENOM" id="CLU_013985_4_4_5"/>
<dbReference type="PATRIC" id="fig|991905.3.peg.3843"/>
<dbReference type="RefSeq" id="WP_013654456.1">
    <property type="nucleotide sequence ID" value="NC_015259.1"/>
</dbReference>
<evidence type="ECO:0000256" key="2">
    <source>
        <dbReference type="ARBA" id="ARBA00023315"/>
    </source>
</evidence>
<dbReference type="Proteomes" id="UP000008130">
    <property type="component" value="Chromosome"/>
</dbReference>
<dbReference type="eggNOG" id="COG1247">
    <property type="taxonomic scope" value="Bacteria"/>
</dbReference>
<feature type="domain" description="N-acetyltransferase" evidence="5">
    <location>
        <begin position="1"/>
        <end position="164"/>
    </location>
</feature>
<evidence type="ECO:0000256" key="1">
    <source>
        <dbReference type="ARBA" id="ARBA00022679"/>
    </source>
</evidence>
<protein>
    <submittedName>
        <fullName evidence="6">Phosphinothricin N-acetyltransferase, putative</fullName>
    </submittedName>
</protein>
<dbReference type="PROSITE" id="PS51186">
    <property type="entry name" value="GNAT"/>
    <property type="match status" value="1"/>
</dbReference>
<evidence type="ECO:0000256" key="4">
    <source>
        <dbReference type="ARBA" id="ARBA00051334"/>
    </source>
</evidence>
<dbReference type="InterPro" id="IPR016181">
    <property type="entry name" value="Acyl_CoA_acyltransferase"/>
</dbReference>
<evidence type="ECO:0000313" key="6">
    <source>
        <dbReference type="EMBL" id="ADZ72147.1"/>
    </source>
</evidence>
<dbReference type="KEGG" id="pgv:SL003B_3726"/>
<comment type="catalytic activity">
    <reaction evidence="3">
        <text>L-methionine sulfoximine + acetyl-CoA = N-acetyl-L-methionine sulfoximine + CoA + H(+)</text>
        <dbReference type="Rhea" id="RHEA:47660"/>
        <dbReference type="ChEBI" id="CHEBI:15378"/>
        <dbReference type="ChEBI" id="CHEBI:57287"/>
        <dbReference type="ChEBI" id="CHEBI:57288"/>
        <dbReference type="ChEBI" id="CHEBI:87826"/>
        <dbReference type="ChEBI" id="CHEBI:87827"/>
    </reaction>
</comment>
<name>F2J3L1_POLGS</name>
<dbReference type="PANTHER" id="PTHR43072">
    <property type="entry name" value="N-ACETYLTRANSFERASE"/>
    <property type="match status" value="1"/>
</dbReference>
<keyword evidence="1 6" id="KW-0808">Transferase</keyword>
<dbReference type="SUPFAM" id="SSF55729">
    <property type="entry name" value="Acyl-CoA N-acyltransferases (Nat)"/>
    <property type="match status" value="1"/>
</dbReference>
<dbReference type="CDD" id="cd04301">
    <property type="entry name" value="NAT_SF"/>
    <property type="match status" value="1"/>
</dbReference>
<comment type="catalytic activity">
    <reaction evidence="4">
        <text>L-methionine sulfone + acetyl-CoA = N-acetyl-L-methionine sulfone + CoA + H(+)</text>
        <dbReference type="Rhea" id="RHEA:47656"/>
        <dbReference type="ChEBI" id="CHEBI:15378"/>
        <dbReference type="ChEBI" id="CHEBI:57287"/>
        <dbReference type="ChEBI" id="CHEBI:57288"/>
        <dbReference type="ChEBI" id="CHEBI:87824"/>
        <dbReference type="ChEBI" id="CHEBI:87825"/>
    </reaction>
</comment>
<evidence type="ECO:0000256" key="3">
    <source>
        <dbReference type="ARBA" id="ARBA00050603"/>
    </source>
</evidence>
<reference evidence="6 7" key="1">
    <citation type="journal article" date="2011" name="J. Bacteriol.">
        <title>Complete genome sequence of Polymorphum gilvum SL003B-26A1T, a crude oil-degrading bacterium from oil-polluted saline soil.</title>
        <authorList>
            <person name="Li S.G."/>
            <person name="Tang Y.Q."/>
            <person name="Nie Y."/>
            <person name="Cai M."/>
            <person name="Wu X.L."/>
        </authorList>
    </citation>
    <scope>NUCLEOTIDE SEQUENCE [LARGE SCALE GENOMIC DNA]</scope>
    <source>
        <strain evidence="7">LMG 25793 / CGMCC 1.9160 / SL003B-26A1</strain>
    </source>
</reference>
<sequence>MHLRDATAADLPALLAIHNDAVRTLKAIWTDKTETLEDRRTWFDGRRAAGFPVIVAEDAAGRVVGYGSYGPFRAKDGYRLTLEHSVYVDPATQGRGVGKALLKRLIELARADGYHVLVGAIDGENETSIALHRQFGFETVGRMPQVGIKFGQWLDLVLMTLVLDNRSEPPSA</sequence>
<evidence type="ECO:0000313" key="7">
    <source>
        <dbReference type="Proteomes" id="UP000008130"/>
    </source>
</evidence>
<dbReference type="FunFam" id="3.40.630.30:FF:000026">
    <property type="entry name" value="Phosphinothricin acetyltransferase"/>
    <property type="match status" value="1"/>
</dbReference>
<dbReference type="Gene3D" id="3.40.630.30">
    <property type="match status" value="1"/>
</dbReference>
<dbReference type="GO" id="GO:0016747">
    <property type="term" value="F:acyltransferase activity, transferring groups other than amino-acyl groups"/>
    <property type="evidence" value="ECO:0007669"/>
    <property type="project" value="InterPro"/>
</dbReference>
<proteinExistence type="predicted"/>
<accession>F2J3L1</accession>
<gene>
    <name evidence="6" type="ordered locus">SL003B_3726</name>
</gene>
<dbReference type="EMBL" id="CP002568">
    <property type="protein sequence ID" value="ADZ72147.1"/>
    <property type="molecule type" value="Genomic_DNA"/>
</dbReference>
<dbReference type="STRING" id="991905.SL003B_3726"/>